<dbReference type="PANTHER" id="PTHR24148:SF64">
    <property type="entry name" value="HETEROKARYON INCOMPATIBILITY DOMAIN-CONTAINING PROTEIN"/>
    <property type="match status" value="1"/>
</dbReference>
<evidence type="ECO:0000259" key="1">
    <source>
        <dbReference type="Pfam" id="PF06985"/>
    </source>
</evidence>
<accession>A0A2J6QTU1</accession>
<evidence type="ECO:0000313" key="3">
    <source>
        <dbReference type="Proteomes" id="UP000235786"/>
    </source>
</evidence>
<dbReference type="Proteomes" id="UP000235786">
    <property type="component" value="Unassembled WGS sequence"/>
</dbReference>
<dbReference type="EMBL" id="KZ613972">
    <property type="protein sequence ID" value="PMD29685.1"/>
    <property type="molecule type" value="Genomic_DNA"/>
</dbReference>
<gene>
    <name evidence="2" type="ORF">L207DRAFT_520774</name>
</gene>
<feature type="domain" description="Heterokaryon incompatibility" evidence="1">
    <location>
        <begin position="2"/>
        <end position="146"/>
    </location>
</feature>
<organism evidence="2 3">
    <name type="scientific">Hyaloscypha variabilis (strain UAMH 11265 / GT02V1 / F)</name>
    <name type="common">Meliniomyces variabilis</name>
    <dbReference type="NCBI Taxonomy" id="1149755"/>
    <lineage>
        <taxon>Eukaryota</taxon>
        <taxon>Fungi</taxon>
        <taxon>Dikarya</taxon>
        <taxon>Ascomycota</taxon>
        <taxon>Pezizomycotina</taxon>
        <taxon>Leotiomycetes</taxon>
        <taxon>Helotiales</taxon>
        <taxon>Hyaloscyphaceae</taxon>
        <taxon>Hyaloscypha</taxon>
        <taxon>Hyaloscypha variabilis</taxon>
    </lineage>
</organism>
<protein>
    <recommendedName>
        <fullName evidence="1">Heterokaryon incompatibility domain-containing protein</fullName>
    </recommendedName>
</protein>
<dbReference type="InterPro" id="IPR010730">
    <property type="entry name" value="HET"/>
</dbReference>
<evidence type="ECO:0000313" key="2">
    <source>
        <dbReference type="EMBL" id="PMD29685.1"/>
    </source>
</evidence>
<sequence>MQVTVNLESALRRLREKFHLSTHFWIDAVCINQEDDEEKTQQVSQMRDIFADAEFVMMWVGEEDELTAFQFSMIEIWANYGVRVPESSQLLEHEREPLLEVTEAIEDEGVNEEDVEALLLRTPEVPARMEKFFRRPYFTRSWIVQEVVVSRDAMLVCGSFWIPFDRFIDACYAMGVHSPYRRLRGRGMMLEIINMELWQRRLRAEPDRSSDLDLLYFLSIERDQEATDPRDKVFAFLGIADQTGGLPVAVDYTKSVEEVYTAAARYMLEASDPLEVLSTVQGKWSELSMPSWVPDWSQRWRGCGSLNARWTPTPFRAAGNTKAILVPCQDQNAICLQGFRLDVVRQSGGSRLCNKRTEHGSPFITEDSLRADIKILGLEDRIQYDLTREKYVDAYLRTITCNLSAFSSRLDDQSHALERPAFYAWIRAGRPGVGPPEQVWHEVSYDAAVIMRATDLFISEKGLLGLGPKDTNA</sequence>
<reference evidence="2 3" key="1">
    <citation type="submission" date="2016-04" db="EMBL/GenBank/DDBJ databases">
        <title>A degradative enzymes factory behind the ericoid mycorrhizal symbiosis.</title>
        <authorList>
            <consortium name="DOE Joint Genome Institute"/>
            <person name="Martino E."/>
            <person name="Morin E."/>
            <person name="Grelet G."/>
            <person name="Kuo A."/>
            <person name="Kohler A."/>
            <person name="Daghino S."/>
            <person name="Barry K."/>
            <person name="Choi C."/>
            <person name="Cichocki N."/>
            <person name="Clum A."/>
            <person name="Copeland A."/>
            <person name="Hainaut M."/>
            <person name="Haridas S."/>
            <person name="Labutti K."/>
            <person name="Lindquist E."/>
            <person name="Lipzen A."/>
            <person name="Khouja H.-R."/>
            <person name="Murat C."/>
            <person name="Ohm R."/>
            <person name="Olson A."/>
            <person name="Spatafora J."/>
            <person name="Veneault-Fourrey C."/>
            <person name="Henrissat B."/>
            <person name="Grigoriev I."/>
            <person name="Martin F."/>
            <person name="Perotto S."/>
        </authorList>
    </citation>
    <scope>NUCLEOTIDE SEQUENCE [LARGE SCALE GENOMIC DNA]</scope>
    <source>
        <strain evidence="2 3">F</strain>
    </source>
</reference>
<keyword evidence="3" id="KW-1185">Reference proteome</keyword>
<dbReference type="OrthoDB" id="194358at2759"/>
<dbReference type="InterPro" id="IPR052895">
    <property type="entry name" value="HetReg/Transcr_Mod"/>
</dbReference>
<proteinExistence type="predicted"/>
<dbReference type="STRING" id="1149755.A0A2J6QTU1"/>
<dbReference type="PANTHER" id="PTHR24148">
    <property type="entry name" value="ANKYRIN REPEAT DOMAIN-CONTAINING PROTEIN 39 HOMOLOG-RELATED"/>
    <property type="match status" value="1"/>
</dbReference>
<dbReference type="Pfam" id="PF06985">
    <property type="entry name" value="HET"/>
    <property type="match status" value="1"/>
</dbReference>
<name>A0A2J6QTU1_HYAVF</name>
<dbReference type="AlphaFoldDB" id="A0A2J6QTU1"/>